<comment type="caution">
    <text evidence="3">The sequence shown here is derived from an EMBL/GenBank/DDBJ whole genome shotgun (WGS) entry which is preliminary data.</text>
</comment>
<name>A0A2L2XHM5_9FIRM</name>
<feature type="signal peptide" evidence="2">
    <location>
        <begin position="1"/>
        <end position="21"/>
    </location>
</feature>
<dbReference type="SUPFAM" id="SSF69318">
    <property type="entry name" value="Integrin alpha N-terminal domain"/>
    <property type="match status" value="1"/>
</dbReference>
<keyword evidence="4" id="KW-1185">Reference proteome</keyword>
<protein>
    <submittedName>
        <fullName evidence="3">Uncharacterized protein</fullName>
    </submittedName>
</protein>
<sequence length="317" mass="35222">MRKYVYVMLAVILFIALTAMAACGIGPINKEPPEAGQGKEELKQTSQAKSREVKKAPKKPKADLSGVYPILNGFGLIMGGIVDGLWVNNDEISRQIEGGEKYKLYCNEQYIGQAVGSKPLEQQYISGDKGYRVELEGQNGLNADGYGIIGSWNPLPAMLKTQTTGLEKYQKPVGDVLRKTGFDGRDEGIKEVKKVDLDNDGMEEAIIIATNITEEDMNRNTDGDPGLFQGKYSLVILQRHIDGEELNTVVSQRFNAGQIFQVPFIADVDGDGQMEFLVRTVNVQMVPVEGWASTHDDLYKIKDRDIERKLSIFYHPI</sequence>
<dbReference type="Proteomes" id="UP000239549">
    <property type="component" value="Unassembled WGS sequence"/>
</dbReference>
<evidence type="ECO:0000256" key="1">
    <source>
        <dbReference type="SAM" id="MobiDB-lite"/>
    </source>
</evidence>
<keyword evidence="2" id="KW-0732">Signal</keyword>
<dbReference type="InterPro" id="IPR028994">
    <property type="entry name" value="Integrin_alpha_N"/>
</dbReference>
<proteinExistence type="predicted"/>
<gene>
    <name evidence="3" type="ORF">DCCM_2846</name>
</gene>
<organism evidence="3 4">
    <name type="scientific">Desulfocucumis palustris</name>
    <dbReference type="NCBI Taxonomy" id="1898651"/>
    <lineage>
        <taxon>Bacteria</taxon>
        <taxon>Bacillati</taxon>
        <taxon>Bacillota</taxon>
        <taxon>Clostridia</taxon>
        <taxon>Eubacteriales</taxon>
        <taxon>Desulfocucumaceae</taxon>
        <taxon>Desulfocucumis</taxon>
    </lineage>
</organism>
<evidence type="ECO:0000313" key="3">
    <source>
        <dbReference type="EMBL" id="GBF33736.1"/>
    </source>
</evidence>
<dbReference type="PROSITE" id="PS51257">
    <property type="entry name" value="PROKAR_LIPOPROTEIN"/>
    <property type="match status" value="1"/>
</dbReference>
<reference evidence="4" key="1">
    <citation type="submission" date="2018-02" db="EMBL/GenBank/DDBJ databases">
        <title>Genome sequence of Desulfocucumis palustris strain NAW-5.</title>
        <authorList>
            <person name="Watanabe M."/>
            <person name="Kojima H."/>
            <person name="Fukui M."/>
        </authorList>
    </citation>
    <scope>NUCLEOTIDE SEQUENCE [LARGE SCALE GENOMIC DNA]</scope>
    <source>
        <strain evidence="4">NAW-5</strain>
    </source>
</reference>
<evidence type="ECO:0000256" key="2">
    <source>
        <dbReference type="SAM" id="SignalP"/>
    </source>
</evidence>
<dbReference type="OrthoDB" id="9814379at2"/>
<feature type="chain" id="PRO_5015106234" evidence="2">
    <location>
        <begin position="22"/>
        <end position="317"/>
    </location>
</feature>
<dbReference type="AlphaFoldDB" id="A0A2L2XHM5"/>
<feature type="compositionally biased region" description="Basic and acidic residues" evidence="1">
    <location>
        <begin position="32"/>
        <end position="55"/>
    </location>
</feature>
<accession>A0A2L2XHM5</accession>
<evidence type="ECO:0000313" key="4">
    <source>
        <dbReference type="Proteomes" id="UP000239549"/>
    </source>
</evidence>
<dbReference type="RefSeq" id="WP_128739119.1">
    <property type="nucleotide sequence ID" value="NZ_BFAV01000119.1"/>
</dbReference>
<feature type="region of interest" description="Disordered" evidence="1">
    <location>
        <begin position="32"/>
        <end position="58"/>
    </location>
</feature>
<dbReference type="EMBL" id="BFAV01000119">
    <property type="protein sequence ID" value="GBF33736.1"/>
    <property type="molecule type" value="Genomic_DNA"/>
</dbReference>